<dbReference type="SMART" id="SM01091">
    <property type="entry name" value="CorC_HlyC"/>
    <property type="match status" value="1"/>
</dbReference>
<dbReference type="RefSeq" id="WP_152808238.1">
    <property type="nucleotide sequence ID" value="NZ_WHNW01000001.1"/>
</dbReference>
<protein>
    <recommendedName>
        <fullName evidence="5">Magnesium and cobalt efflux protein CorC</fullName>
    </recommendedName>
</protein>
<dbReference type="InterPro" id="IPR005170">
    <property type="entry name" value="Transptr-assoc_dom"/>
</dbReference>
<dbReference type="SUPFAM" id="SSF54631">
    <property type="entry name" value="CBS-domain pair"/>
    <property type="match status" value="1"/>
</dbReference>
<dbReference type="PROSITE" id="PS51371">
    <property type="entry name" value="CBS"/>
    <property type="match status" value="2"/>
</dbReference>
<dbReference type="Pfam" id="PF00571">
    <property type="entry name" value="CBS"/>
    <property type="match status" value="2"/>
</dbReference>
<comment type="function">
    <text evidence="4">Plays a role in the transport of magnesium and cobalt ions.</text>
</comment>
<dbReference type="Gene3D" id="3.10.580.10">
    <property type="entry name" value="CBS-domain"/>
    <property type="match status" value="1"/>
</dbReference>
<comment type="similarity">
    <text evidence="1">Belongs to the UPF0053 family.</text>
</comment>
<organism evidence="9 10">
    <name type="scientific">Ostreibacterium oceani</name>
    <dbReference type="NCBI Taxonomy" id="2654998"/>
    <lineage>
        <taxon>Bacteria</taxon>
        <taxon>Pseudomonadati</taxon>
        <taxon>Pseudomonadota</taxon>
        <taxon>Gammaproteobacteria</taxon>
        <taxon>Cardiobacteriales</taxon>
        <taxon>Ostreibacteriaceae</taxon>
        <taxon>Ostreibacterium</taxon>
    </lineage>
</organism>
<evidence type="ECO:0000256" key="2">
    <source>
        <dbReference type="ARBA" id="ARBA00022737"/>
    </source>
</evidence>
<dbReference type="Pfam" id="PF03471">
    <property type="entry name" value="CorC_HlyC"/>
    <property type="match status" value="1"/>
</dbReference>
<feature type="domain" description="CBS" evidence="8">
    <location>
        <begin position="130"/>
        <end position="187"/>
    </location>
</feature>
<dbReference type="PANTHER" id="PTHR22777">
    <property type="entry name" value="HEMOLYSIN-RELATED"/>
    <property type="match status" value="1"/>
</dbReference>
<dbReference type="InterPro" id="IPR046342">
    <property type="entry name" value="CBS_dom_sf"/>
</dbReference>
<dbReference type="EMBL" id="WHNW01000001">
    <property type="protein sequence ID" value="MPV85210.1"/>
    <property type="molecule type" value="Genomic_DNA"/>
</dbReference>
<proteinExistence type="inferred from homology"/>
<evidence type="ECO:0000256" key="1">
    <source>
        <dbReference type="ARBA" id="ARBA00006337"/>
    </source>
</evidence>
<name>A0A6N7EUM2_9GAMM</name>
<evidence type="ECO:0000256" key="5">
    <source>
        <dbReference type="ARBA" id="ARBA00040729"/>
    </source>
</evidence>
<evidence type="ECO:0000256" key="7">
    <source>
        <dbReference type="SAM" id="MobiDB-lite"/>
    </source>
</evidence>
<dbReference type="InterPro" id="IPR000644">
    <property type="entry name" value="CBS_dom"/>
</dbReference>
<dbReference type="InParanoid" id="A0A6N7EUM2"/>
<dbReference type="Proteomes" id="UP000471298">
    <property type="component" value="Unassembled WGS sequence"/>
</dbReference>
<gene>
    <name evidence="9" type="ORF">GCU85_00490</name>
</gene>
<dbReference type="InterPro" id="IPR044751">
    <property type="entry name" value="Ion_transp-like_CBS"/>
</dbReference>
<dbReference type="InterPro" id="IPR016169">
    <property type="entry name" value="FAD-bd_PCMH_sub2"/>
</dbReference>
<dbReference type="Gene3D" id="3.30.465.10">
    <property type="match status" value="1"/>
</dbReference>
<dbReference type="AlphaFoldDB" id="A0A6N7EUM2"/>
<keyword evidence="2" id="KW-0677">Repeat</keyword>
<evidence type="ECO:0000259" key="8">
    <source>
        <dbReference type="PROSITE" id="PS51371"/>
    </source>
</evidence>
<reference evidence="9 10" key="1">
    <citation type="submission" date="2019-10" db="EMBL/GenBank/DDBJ databases">
        <title>Cardiobacteriales fam. a chemoheterotrophic member of the order Cardiobacteriales, and proposal of Cardiobacteriales fam. nov.</title>
        <authorList>
            <person name="Wang C."/>
        </authorList>
    </citation>
    <scope>NUCLEOTIDE SEQUENCE [LARGE SCALE GENOMIC DNA]</scope>
    <source>
        <strain evidence="9 10">ML27</strain>
    </source>
</reference>
<accession>A0A6N7EUM2</accession>
<dbReference type="FunCoup" id="A0A6N7EUM2">
    <property type="interactions" value="97"/>
</dbReference>
<feature type="region of interest" description="Disordered" evidence="7">
    <location>
        <begin position="275"/>
        <end position="298"/>
    </location>
</feature>
<evidence type="ECO:0000256" key="4">
    <source>
        <dbReference type="ARBA" id="ARBA00037273"/>
    </source>
</evidence>
<evidence type="ECO:0000313" key="10">
    <source>
        <dbReference type="Proteomes" id="UP000471298"/>
    </source>
</evidence>
<comment type="caution">
    <text evidence="9">The sequence shown here is derived from an EMBL/GenBank/DDBJ whole genome shotgun (WGS) entry which is preliminary data.</text>
</comment>
<evidence type="ECO:0000313" key="9">
    <source>
        <dbReference type="EMBL" id="MPV85210.1"/>
    </source>
</evidence>
<dbReference type="InterPro" id="IPR036318">
    <property type="entry name" value="FAD-bd_PCMH-like_sf"/>
</dbReference>
<feature type="domain" description="CBS" evidence="8">
    <location>
        <begin position="67"/>
        <end position="127"/>
    </location>
</feature>
<dbReference type="FunFam" id="3.10.580.10:FF:000002">
    <property type="entry name" value="Magnesium/cobalt efflux protein CorC"/>
    <property type="match status" value="1"/>
</dbReference>
<keyword evidence="3 6" id="KW-0129">CBS domain</keyword>
<dbReference type="GO" id="GO:0005886">
    <property type="term" value="C:plasma membrane"/>
    <property type="evidence" value="ECO:0007669"/>
    <property type="project" value="TreeGrafter"/>
</dbReference>
<keyword evidence="10" id="KW-1185">Reference proteome</keyword>
<evidence type="ECO:0000256" key="3">
    <source>
        <dbReference type="ARBA" id="ARBA00023122"/>
    </source>
</evidence>
<dbReference type="SUPFAM" id="SSF56176">
    <property type="entry name" value="FAD-binding/transporter-associated domain-like"/>
    <property type="match status" value="1"/>
</dbReference>
<dbReference type="GO" id="GO:0050660">
    <property type="term" value="F:flavin adenine dinucleotide binding"/>
    <property type="evidence" value="ECO:0007669"/>
    <property type="project" value="InterPro"/>
</dbReference>
<dbReference type="CDD" id="cd04590">
    <property type="entry name" value="CBS_pair_CorC_HlyC_assoc"/>
    <property type="match status" value="1"/>
</dbReference>
<dbReference type="SMART" id="SM00116">
    <property type="entry name" value="CBS"/>
    <property type="match status" value="2"/>
</dbReference>
<evidence type="ECO:0000256" key="6">
    <source>
        <dbReference type="PROSITE-ProRule" id="PRU00703"/>
    </source>
</evidence>
<dbReference type="PANTHER" id="PTHR22777:SF27">
    <property type="entry name" value="MAGNESIUM AND COBALT EFFLUX PROTEIN CORC"/>
    <property type="match status" value="1"/>
</dbReference>
<sequence>MNDDQPPSRTQRNFLQKLSQWLTKQNSKADLREYLQEAQDNNIIDHEEAAMMAGVLSVSEQRVRDVMIPKSQMVTVSPELTFDQIIDAVMVSGHSRFPIEHNDEIIGILLAKDLLNYVYQQGISFDIQQIMRPVKLIPESKPLDILLREFRFQRVHMVIVTNEYGDVSGLVTIEDVLEEIVGDIDDEYDLSVGEQIKKLDNTSYWVNALTEVDDFNDFFASQFDADQTDTIGGQILSQFGYVPNQGERICLAGFDFIVKEADERRILALVVKPPLDNPPPDNPLLNNPPLNDPDTDAK</sequence>